<proteinExistence type="predicted"/>
<gene>
    <name evidence="2" type="ORF">KUF71_009900</name>
</gene>
<dbReference type="Proteomes" id="UP001219518">
    <property type="component" value="Unassembled WGS sequence"/>
</dbReference>
<sequence>MADLSSEQVRSVDKFIKEKLKSCNVSPKGMITGYVESKEAYDELMRDLTVLGCRFSVRSTYSGKTEPANLQYKILASDLQIPFTGTPFHVDATTYYLCTHGFRYFKSKVSNENENEDENGLSSQKKRHRRVNESIKIGCQAKMLVKCIRVYPDYKTTNSWRRKCDLLKKLKADLQSPTPPRFELHFWIAVSQEDTHNHERHKTLKSLPLHPDLIAEIHNVVRKGVTSIPMVKSHLVTFVDNMFRKSSVHPDQFNSAFYPNDKCVYNHIHEAKILAAKLNLKIPENNNSTSSPSLPSTDVSAPRQEHPTNEKCPSDLAVVPELDTFTADWQDQPVLPTNIVQVLNNNGTLMLMVTQPLSDQVPGGVEHSIIEAPPNNIVNLNLDDNIYTVITDASEQRILQLNTDSNILMTQQCSNNDQIEEVLSLQNRNENVVLNSEKTSVSGVIMQSGSPEISERDADDTSCHEDPNQFLFVGDDSQTELLGQVKGSDKEFSTLCTLPPTQSTKDDDISLFPTALSSEDCGKNLDGIYSLNIDNEILKKSRGVKRTRKQSEIDVEGFDRENLDDIDPFPSRKILREHAQDIINMSYSSTNTLLLQEMVQVFEKYRKCLHEELEMEKKMNMEEELSRLPLPEKSGWKTNAKSLDFTNKSFFDTADPKNLRECENNSVVIKKLRNCGNAMFSSSDSSVDEYDDLVIND</sequence>
<evidence type="ECO:0000256" key="1">
    <source>
        <dbReference type="SAM" id="MobiDB-lite"/>
    </source>
</evidence>
<comment type="caution">
    <text evidence="2">The sequence shown here is derived from an EMBL/GenBank/DDBJ whole genome shotgun (WGS) entry which is preliminary data.</text>
</comment>
<dbReference type="PANTHER" id="PTHR47456">
    <property type="entry name" value="PHD-TYPE DOMAIN-CONTAINING PROTEIN"/>
    <property type="match status" value="1"/>
</dbReference>
<feature type="region of interest" description="Disordered" evidence="1">
    <location>
        <begin position="285"/>
        <end position="313"/>
    </location>
</feature>
<reference evidence="2" key="1">
    <citation type="submission" date="2021-07" db="EMBL/GenBank/DDBJ databases">
        <authorList>
            <person name="Catto M.A."/>
            <person name="Jacobson A."/>
            <person name="Kennedy G."/>
            <person name="Labadie P."/>
            <person name="Hunt B.G."/>
            <person name="Srinivasan R."/>
        </authorList>
    </citation>
    <scope>NUCLEOTIDE SEQUENCE</scope>
    <source>
        <strain evidence="2">PL_HMW_Pooled</strain>
        <tissue evidence="2">Head</tissue>
    </source>
</reference>
<dbReference type="AlphaFoldDB" id="A0AAE1LI96"/>
<evidence type="ECO:0000313" key="3">
    <source>
        <dbReference type="Proteomes" id="UP001219518"/>
    </source>
</evidence>
<dbReference type="PANTHER" id="PTHR47456:SF1">
    <property type="entry name" value="PHD-TYPE DOMAIN-CONTAINING PROTEIN"/>
    <property type="match status" value="1"/>
</dbReference>
<feature type="compositionally biased region" description="Basic and acidic residues" evidence="1">
    <location>
        <begin position="303"/>
        <end position="313"/>
    </location>
</feature>
<accession>A0AAE1LI96</accession>
<dbReference type="InterPro" id="IPR029309">
    <property type="entry name" value="CaRF"/>
</dbReference>
<organism evidence="2 3">
    <name type="scientific">Frankliniella fusca</name>
    <dbReference type="NCBI Taxonomy" id="407009"/>
    <lineage>
        <taxon>Eukaryota</taxon>
        <taxon>Metazoa</taxon>
        <taxon>Ecdysozoa</taxon>
        <taxon>Arthropoda</taxon>
        <taxon>Hexapoda</taxon>
        <taxon>Insecta</taxon>
        <taxon>Pterygota</taxon>
        <taxon>Neoptera</taxon>
        <taxon>Paraneoptera</taxon>
        <taxon>Thysanoptera</taxon>
        <taxon>Terebrantia</taxon>
        <taxon>Thripoidea</taxon>
        <taxon>Thripidae</taxon>
        <taxon>Frankliniella</taxon>
    </lineage>
</organism>
<keyword evidence="3" id="KW-1185">Reference proteome</keyword>
<dbReference type="GO" id="GO:0003700">
    <property type="term" value="F:DNA-binding transcription factor activity"/>
    <property type="evidence" value="ECO:0007669"/>
    <property type="project" value="InterPro"/>
</dbReference>
<dbReference type="EMBL" id="JAHWGI010001013">
    <property type="protein sequence ID" value="KAK3920643.1"/>
    <property type="molecule type" value="Genomic_DNA"/>
</dbReference>
<name>A0AAE1LI96_9NEOP</name>
<feature type="compositionally biased region" description="Low complexity" evidence="1">
    <location>
        <begin position="285"/>
        <end position="297"/>
    </location>
</feature>
<protein>
    <submittedName>
        <fullName evidence="2">Calcium-responsive transcription factor</fullName>
    </submittedName>
</protein>
<evidence type="ECO:0000313" key="2">
    <source>
        <dbReference type="EMBL" id="KAK3920643.1"/>
    </source>
</evidence>
<reference evidence="2" key="2">
    <citation type="journal article" date="2023" name="BMC Genomics">
        <title>Pest status, molecular evolution, and epigenetic factors derived from the genome assembly of Frankliniella fusca, a thysanopteran phytovirus vector.</title>
        <authorList>
            <person name="Catto M.A."/>
            <person name="Labadie P.E."/>
            <person name="Jacobson A.L."/>
            <person name="Kennedy G.G."/>
            <person name="Srinivasan R."/>
            <person name="Hunt B.G."/>
        </authorList>
    </citation>
    <scope>NUCLEOTIDE SEQUENCE</scope>
    <source>
        <strain evidence="2">PL_HMW_Pooled</strain>
    </source>
</reference>
<dbReference type="Pfam" id="PF15299">
    <property type="entry name" value="ALS2CR8"/>
    <property type="match status" value="1"/>
</dbReference>